<evidence type="ECO:0000313" key="2">
    <source>
        <dbReference type="Proteomes" id="UP000835052"/>
    </source>
</evidence>
<protein>
    <submittedName>
        <fullName evidence="1">Uncharacterized protein</fullName>
    </submittedName>
</protein>
<accession>A0A8S1GSB9</accession>
<proteinExistence type="predicted"/>
<gene>
    <name evidence="1" type="ORF">CAUJ_LOCUS539</name>
</gene>
<evidence type="ECO:0000313" key="1">
    <source>
        <dbReference type="EMBL" id="CAD6184620.1"/>
    </source>
</evidence>
<reference evidence="1" key="1">
    <citation type="submission" date="2020-10" db="EMBL/GenBank/DDBJ databases">
        <authorList>
            <person name="Kikuchi T."/>
        </authorList>
    </citation>
    <scope>NUCLEOTIDE SEQUENCE</scope>
    <source>
        <strain evidence="1">NKZ352</strain>
    </source>
</reference>
<keyword evidence="2" id="KW-1185">Reference proteome</keyword>
<dbReference type="AlphaFoldDB" id="A0A8S1GSB9"/>
<sequence length="577" mass="66420">MAGLLDLGTRMAHEMPVLEAFVDGATPAKRLRLPAQEIESLTARFAKPPKLRKKTENEGTVAPPLEMQCFPNYAAPPKKARLPIMMGGEYRDPRNLTVVVPAPPTDLCHPTSRVMLQPLEHQWQLPFMSEGAPPANCAFTELPPDLLEEPTPSAKWSNRVGNMRKMFRSYNFSETYCIWEPSINPQPFEISTEKSGWTRRELNEFEARGYDEQFELMMFASGDETTTGRSSAVQFVQQFVMTQMNILLQKLFLLAKERHAKAAGIQPLSIGYEDLITVCAGNLPRLHRYVQFVLREDKLKKSRTLRQLEKDNPNFRNDYKKYLFQSLTVSDSEDFSLENRCPHIYSSIDKVCSSVMTHIVVSQSKSFVNLRRSLRIRRLKKRNEELSKKGRSLFAEFKDISFCSRRNSRSTFRALRFHELIGLPPLETDLIYHLDHFAMEIIRELVYEALLVRDKKLLAAGITTNVHEPLCLQDYVEAKQKLLRAAGENYRTESFLFNNLSEKIDTYYEWTVGDESNVELRMKTRQFEDVNGEEIAQSDVEIGLPRNSEFIDDVMTALRAFGQHLQREEAARKSNSP</sequence>
<name>A0A8S1GSB9_9PELO</name>
<dbReference type="Proteomes" id="UP000835052">
    <property type="component" value="Unassembled WGS sequence"/>
</dbReference>
<comment type="caution">
    <text evidence="1">The sequence shown here is derived from an EMBL/GenBank/DDBJ whole genome shotgun (WGS) entry which is preliminary data.</text>
</comment>
<organism evidence="1 2">
    <name type="scientific">Caenorhabditis auriculariae</name>
    <dbReference type="NCBI Taxonomy" id="2777116"/>
    <lineage>
        <taxon>Eukaryota</taxon>
        <taxon>Metazoa</taxon>
        <taxon>Ecdysozoa</taxon>
        <taxon>Nematoda</taxon>
        <taxon>Chromadorea</taxon>
        <taxon>Rhabditida</taxon>
        <taxon>Rhabditina</taxon>
        <taxon>Rhabditomorpha</taxon>
        <taxon>Rhabditoidea</taxon>
        <taxon>Rhabditidae</taxon>
        <taxon>Peloderinae</taxon>
        <taxon>Caenorhabditis</taxon>
    </lineage>
</organism>
<dbReference type="OrthoDB" id="5818831at2759"/>
<dbReference type="EMBL" id="CAJGYM010000001">
    <property type="protein sequence ID" value="CAD6184620.1"/>
    <property type="molecule type" value="Genomic_DNA"/>
</dbReference>